<evidence type="ECO:0000256" key="4">
    <source>
        <dbReference type="ARBA" id="ARBA00022801"/>
    </source>
</evidence>
<evidence type="ECO:0000256" key="7">
    <source>
        <dbReference type="ARBA" id="ARBA00023135"/>
    </source>
</evidence>
<feature type="compositionally biased region" description="Gly residues" evidence="11">
    <location>
        <begin position="476"/>
        <end position="490"/>
    </location>
</feature>
<evidence type="ECO:0000256" key="11">
    <source>
        <dbReference type="SAM" id="MobiDB-lite"/>
    </source>
</evidence>
<dbReference type="Gene3D" id="1.20.120.140">
    <property type="entry name" value="Signal recognition particle SRP54, nucleotide-binding domain"/>
    <property type="match status" value="1"/>
</dbReference>
<dbReference type="AlphaFoldDB" id="A0A940RZV4"/>
<dbReference type="Pfam" id="PF00448">
    <property type="entry name" value="SRP54"/>
    <property type="match status" value="1"/>
</dbReference>
<evidence type="ECO:0000256" key="1">
    <source>
        <dbReference type="ARBA" id="ARBA00004515"/>
    </source>
</evidence>
<dbReference type="GO" id="GO:0006614">
    <property type="term" value="P:SRP-dependent cotranslational protein targeting to membrane"/>
    <property type="evidence" value="ECO:0007669"/>
    <property type="project" value="InterPro"/>
</dbReference>
<dbReference type="PANTHER" id="PTHR11564">
    <property type="entry name" value="SIGNAL RECOGNITION PARTICLE 54K PROTEIN SRP54"/>
    <property type="match status" value="1"/>
</dbReference>
<evidence type="ECO:0000256" key="10">
    <source>
        <dbReference type="HAMAP-Rule" id="MF_00306"/>
    </source>
</evidence>
<keyword evidence="4 10" id="KW-0378">Hydrolase</keyword>
<dbReference type="Proteomes" id="UP000675940">
    <property type="component" value="Unassembled WGS sequence"/>
</dbReference>
<gene>
    <name evidence="10 13" type="primary">ffh</name>
    <name evidence="13" type="ORF">J5474_07695</name>
</gene>
<dbReference type="GO" id="GO:0048500">
    <property type="term" value="C:signal recognition particle"/>
    <property type="evidence" value="ECO:0007669"/>
    <property type="project" value="UniProtKB-UniRule"/>
</dbReference>
<feature type="domain" description="SRP54-type proteins GTP-binding" evidence="12">
    <location>
        <begin position="271"/>
        <end position="284"/>
    </location>
</feature>
<comment type="function">
    <text evidence="10">Involved in targeting and insertion of nascent membrane proteins into the cytoplasmic membrane. Binds to the hydrophobic signal sequence of the ribosome-nascent chain (RNC) as it emerges from the ribosomes. The SRP-RNC complex is then targeted to the cytoplasmic membrane where it interacts with the SRP receptor FtsY. Interaction with FtsY leads to the transfer of the RNC complex to the Sec translocase for insertion into the membrane, the hydrolysis of GTP by both Ffh and FtsY, and the dissociation of the SRP-FtsY complex into the individual components.</text>
</comment>
<comment type="domain">
    <text evidence="10">Composed of three domains: the N-terminal N domain, which is responsible for interactions with the ribosome, the central G domain, which binds GTP, and the C-terminal M domain, which binds the RNA and the signal sequence of the RNC.</text>
</comment>
<dbReference type="InterPro" id="IPR042101">
    <property type="entry name" value="SRP54_N_sf"/>
</dbReference>
<keyword evidence="8 10" id="KW-0687">Ribonucleoprotein</keyword>
<keyword evidence="3 10" id="KW-0547">Nucleotide-binding</keyword>
<dbReference type="NCBIfam" id="TIGR00959">
    <property type="entry name" value="ffh"/>
    <property type="match status" value="1"/>
</dbReference>
<evidence type="ECO:0000313" key="13">
    <source>
        <dbReference type="EMBL" id="MBP0482373.1"/>
    </source>
</evidence>
<evidence type="ECO:0000256" key="6">
    <source>
        <dbReference type="ARBA" id="ARBA00023134"/>
    </source>
</evidence>
<name>A0A940RZV4_9RHOB</name>
<evidence type="ECO:0000256" key="2">
    <source>
        <dbReference type="ARBA" id="ARBA00005450"/>
    </source>
</evidence>
<dbReference type="GO" id="GO:0005525">
    <property type="term" value="F:GTP binding"/>
    <property type="evidence" value="ECO:0007669"/>
    <property type="project" value="UniProtKB-UniRule"/>
</dbReference>
<feature type="binding site" evidence="10">
    <location>
        <begin position="109"/>
        <end position="116"/>
    </location>
    <ligand>
        <name>GTP</name>
        <dbReference type="ChEBI" id="CHEBI:37565"/>
    </ligand>
</feature>
<dbReference type="CDD" id="cd18539">
    <property type="entry name" value="SRP_G"/>
    <property type="match status" value="1"/>
</dbReference>
<comment type="subunit">
    <text evidence="10">Part of the signal recognition particle protein translocation system, which is composed of SRP and FtsY. SRP is a ribonucleoprotein composed of Ffh and a 4.5S RNA molecule.</text>
</comment>
<evidence type="ECO:0000313" key="14">
    <source>
        <dbReference type="Proteomes" id="UP000675940"/>
    </source>
</evidence>
<dbReference type="PANTHER" id="PTHR11564:SF5">
    <property type="entry name" value="SIGNAL RECOGNITION PARTICLE SUBUNIT SRP54"/>
    <property type="match status" value="1"/>
</dbReference>
<keyword evidence="5 10" id="KW-0694">RNA-binding</keyword>
<comment type="caution">
    <text evidence="13">The sequence shown here is derived from an EMBL/GenBank/DDBJ whole genome shotgun (WGS) entry which is preliminary data.</text>
</comment>
<dbReference type="SMART" id="SM00963">
    <property type="entry name" value="SRP54_N"/>
    <property type="match status" value="1"/>
</dbReference>
<keyword evidence="14" id="KW-1185">Reference proteome</keyword>
<evidence type="ECO:0000259" key="12">
    <source>
        <dbReference type="PROSITE" id="PS00300"/>
    </source>
</evidence>
<dbReference type="InterPro" id="IPR036891">
    <property type="entry name" value="Signal_recog_part_SRP54_M_sf"/>
</dbReference>
<evidence type="ECO:0000256" key="9">
    <source>
        <dbReference type="ARBA" id="ARBA00048027"/>
    </source>
</evidence>
<dbReference type="Pfam" id="PF02978">
    <property type="entry name" value="SRP_SPB"/>
    <property type="match status" value="1"/>
</dbReference>
<proteinExistence type="inferred from homology"/>
<dbReference type="PROSITE" id="PS00300">
    <property type="entry name" value="SRP54"/>
    <property type="match status" value="1"/>
</dbReference>
<accession>A0A940RZV4</accession>
<evidence type="ECO:0000256" key="3">
    <source>
        <dbReference type="ARBA" id="ARBA00022741"/>
    </source>
</evidence>
<dbReference type="SMART" id="SM00962">
    <property type="entry name" value="SRP54"/>
    <property type="match status" value="1"/>
</dbReference>
<dbReference type="RefSeq" id="WP_209360225.1">
    <property type="nucleotide sequence ID" value="NZ_JAGISH010000003.1"/>
</dbReference>
<reference evidence="13" key="1">
    <citation type="submission" date="2021-03" db="EMBL/GenBank/DDBJ databases">
        <title>Sagittula salina sp. nov. strain M10.9X isolated from the marine waste.</title>
        <authorList>
            <person name="Satari L."/>
            <person name="Molina-Menor E."/>
            <person name="Vidal-Verdu A."/>
            <person name="Pascual J."/>
            <person name="Pereto J."/>
            <person name="Porcar M."/>
        </authorList>
    </citation>
    <scope>NUCLEOTIDE SEQUENCE</scope>
    <source>
        <strain evidence="13">M10.9X</strain>
    </source>
</reference>
<dbReference type="GO" id="GO:0008312">
    <property type="term" value="F:7S RNA binding"/>
    <property type="evidence" value="ECO:0007669"/>
    <property type="project" value="InterPro"/>
</dbReference>
<dbReference type="Gene3D" id="3.40.50.300">
    <property type="entry name" value="P-loop containing nucleotide triphosphate hydrolases"/>
    <property type="match status" value="1"/>
</dbReference>
<keyword evidence="7 10" id="KW-0733">Signal recognition particle</keyword>
<keyword evidence="10" id="KW-0963">Cytoplasm</keyword>
<dbReference type="SUPFAM" id="SSF47446">
    <property type="entry name" value="Signal peptide-binding domain"/>
    <property type="match status" value="1"/>
</dbReference>
<dbReference type="SUPFAM" id="SSF52540">
    <property type="entry name" value="P-loop containing nucleoside triphosphate hydrolases"/>
    <property type="match status" value="1"/>
</dbReference>
<dbReference type="SMART" id="SM00382">
    <property type="entry name" value="AAA"/>
    <property type="match status" value="1"/>
</dbReference>
<evidence type="ECO:0000256" key="5">
    <source>
        <dbReference type="ARBA" id="ARBA00022884"/>
    </source>
</evidence>
<dbReference type="Pfam" id="PF02881">
    <property type="entry name" value="SRP54_N"/>
    <property type="match status" value="1"/>
</dbReference>
<keyword evidence="6 10" id="KW-0342">GTP-binding</keyword>
<feature type="binding site" evidence="10">
    <location>
        <begin position="250"/>
        <end position="253"/>
    </location>
    <ligand>
        <name>GTP</name>
        <dbReference type="ChEBI" id="CHEBI:37565"/>
    </ligand>
</feature>
<comment type="catalytic activity">
    <reaction evidence="9 10">
        <text>GTP + H2O = GDP + phosphate + H(+)</text>
        <dbReference type="Rhea" id="RHEA:19669"/>
        <dbReference type="ChEBI" id="CHEBI:15377"/>
        <dbReference type="ChEBI" id="CHEBI:15378"/>
        <dbReference type="ChEBI" id="CHEBI:37565"/>
        <dbReference type="ChEBI" id="CHEBI:43474"/>
        <dbReference type="ChEBI" id="CHEBI:58189"/>
        <dbReference type="EC" id="3.6.5.4"/>
    </reaction>
</comment>
<dbReference type="InterPro" id="IPR004780">
    <property type="entry name" value="SRP"/>
</dbReference>
<comment type="similarity">
    <text evidence="2 10">Belongs to the GTP-binding SRP family. SRP54 subfamily.</text>
</comment>
<dbReference type="EMBL" id="JAGISH010000003">
    <property type="protein sequence ID" value="MBP0482373.1"/>
    <property type="molecule type" value="Genomic_DNA"/>
</dbReference>
<feature type="binding site" evidence="10">
    <location>
        <begin position="192"/>
        <end position="196"/>
    </location>
    <ligand>
        <name>GTP</name>
        <dbReference type="ChEBI" id="CHEBI:37565"/>
    </ligand>
</feature>
<sequence length="502" mass="53531">MFENLSERLGGVFDRLTKAGALSEDDVKTALREVRTALLEADVSLPVARQFVKAVEKKATGAAVTKSVTPGQQVVKIVHDELIAVLAGDDQDPGKLKIDNPPAPILMVGLQGGGKTTTTAKLAKRLKEREGKKVLMASLDVNRPAAMEQLAILGQQIGVDTLPIVKGEDPVTIAKRAKTQAGLGGYDVYLLDTAGRLSIDEELMAQVEAVRDVANPRETLLVVDGLTGQDAVHTAENFDNRVGITGVVLTRMDGDGRGGAALSMRAVTGKPIKFVGLGEKMEALETFEPDRVAGRILGMGDIVALVEKAQATLEVEQAERMMKRFQKGQFNMNDLRTQLEQMIRMGGMAGMMDMLPGMGKMAKQVDSAELDDKVLKRQIALINSMTKQERANPAVLQASRKKRIAAGAGMEVSDLNKLLKMQRQMSDMMKKMGKGGMLKQAMKGMFGKGGMPPAGMDPSQMDPKALEAAAKQMGGKLPGGLPGMGGGMGLPPGLSGFGKKKK</sequence>
<dbReference type="GO" id="GO:0005886">
    <property type="term" value="C:plasma membrane"/>
    <property type="evidence" value="ECO:0007669"/>
    <property type="project" value="UniProtKB-SubCell"/>
</dbReference>
<dbReference type="InterPro" id="IPR022941">
    <property type="entry name" value="SRP54"/>
</dbReference>
<dbReference type="InterPro" id="IPR003593">
    <property type="entry name" value="AAA+_ATPase"/>
</dbReference>
<protein>
    <recommendedName>
        <fullName evidence="10">Signal recognition particle protein</fullName>
        <ecNumber evidence="10">3.6.5.4</ecNumber>
    </recommendedName>
    <alternativeName>
        <fullName evidence="10">Fifty-four homolog</fullName>
    </alternativeName>
</protein>
<dbReference type="GO" id="GO:0003924">
    <property type="term" value="F:GTPase activity"/>
    <property type="evidence" value="ECO:0007669"/>
    <property type="project" value="UniProtKB-UniRule"/>
</dbReference>
<dbReference type="HAMAP" id="MF_00306">
    <property type="entry name" value="SRP54"/>
    <property type="match status" value="1"/>
</dbReference>
<evidence type="ECO:0000256" key="8">
    <source>
        <dbReference type="ARBA" id="ARBA00023274"/>
    </source>
</evidence>
<organism evidence="13 14">
    <name type="scientific">Sagittula salina</name>
    <dbReference type="NCBI Taxonomy" id="2820268"/>
    <lineage>
        <taxon>Bacteria</taxon>
        <taxon>Pseudomonadati</taxon>
        <taxon>Pseudomonadota</taxon>
        <taxon>Alphaproteobacteria</taxon>
        <taxon>Rhodobacterales</taxon>
        <taxon>Roseobacteraceae</taxon>
        <taxon>Sagittula</taxon>
    </lineage>
</organism>
<comment type="subcellular location">
    <subcellularLocation>
        <location evidence="1">Cell inner membrane</location>
        <topology evidence="1">Peripheral membrane protein</topology>
        <orientation evidence="1">Cytoplasmic side</orientation>
    </subcellularLocation>
    <subcellularLocation>
        <location evidence="10">Cytoplasm</location>
    </subcellularLocation>
    <text evidence="10">The SRP-RNC complex is targeted to the cytoplasmic membrane.</text>
</comment>
<dbReference type="InterPro" id="IPR004125">
    <property type="entry name" value="Signal_recog_particle_SRP54_M"/>
</dbReference>
<dbReference type="InterPro" id="IPR013822">
    <property type="entry name" value="Signal_recog_particl_SRP54_hlx"/>
</dbReference>
<feature type="region of interest" description="Disordered" evidence="11">
    <location>
        <begin position="473"/>
        <end position="502"/>
    </location>
</feature>
<dbReference type="InterPro" id="IPR000897">
    <property type="entry name" value="SRP54_GTPase_dom"/>
</dbReference>
<dbReference type="InterPro" id="IPR027417">
    <property type="entry name" value="P-loop_NTPase"/>
</dbReference>
<dbReference type="EC" id="3.6.5.4" evidence="10"/>
<dbReference type="Gene3D" id="1.10.260.30">
    <property type="entry name" value="Signal recognition particle, SRP54 subunit, M-domain"/>
    <property type="match status" value="1"/>
</dbReference>